<evidence type="ECO:0000313" key="3">
    <source>
        <dbReference type="Proteomes" id="UP001066276"/>
    </source>
</evidence>
<organism evidence="2 3">
    <name type="scientific">Pleurodeles waltl</name>
    <name type="common">Iberian ribbed newt</name>
    <dbReference type="NCBI Taxonomy" id="8319"/>
    <lineage>
        <taxon>Eukaryota</taxon>
        <taxon>Metazoa</taxon>
        <taxon>Chordata</taxon>
        <taxon>Craniata</taxon>
        <taxon>Vertebrata</taxon>
        <taxon>Euteleostomi</taxon>
        <taxon>Amphibia</taxon>
        <taxon>Batrachia</taxon>
        <taxon>Caudata</taxon>
        <taxon>Salamandroidea</taxon>
        <taxon>Salamandridae</taxon>
        <taxon>Pleurodelinae</taxon>
        <taxon>Pleurodeles</taxon>
    </lineage>
</organism>
<evidence type="ECO:0000313" key="2">
    <source>
        <dbReference type="EMBL" id="KAJ1205928.1"/>
    </source>
</evidence>
<protein>
    <submittedName>
        <fullName evidence="2">Uncharacterized protein</fullName>
    </submittedName>
</protein>
<feature type="region of interest" description="Disordered" evidence="1">
    <location>
        <begin position="1"/>
        <end position="96"/>
    </location>
</feature>
<accession>A0AAV7VZY9</accession>
<feature type="compositionally biased region" description="Basic residues" evidence="1">
    <location>
        <begin position="52"/>
        <end position="61"/>
    </location>
</feature>
<sequence>MSRRCGTPMAHLQPGERRAPPDPPRKALQLPAPSPARPLRPRSLQFLAGRRAAPRRPRARTRVPGCTGPTKQTAPRLPDFHRSHSATPRSGSTVPQ</sequence>
<feature type="compositionally biased region" description="Basic and acidic residues" evidence="1">
    <location>
        <begin position="14"/>
        <end position="25"/>
    </location>
</feature>
<proteinExistence type="predicted"/>
<name>A0AAV7VZY9_PLEWA</name>
<keyword evidence="3" id="KW-1185">Reference proteome</keyword>
<dbReference type="AlphaFoldDB" id="A0AAV7VZY9"/>
<dbReference type="EMBL" id="JANPWB010000002">
    <property type="protein sequence ID" value="KAJ1205928.1"/>
    <property type="molecule type" value="Genomic_DNA"/>
</dbReference>
<reference evidence="2" key="1">
    <citation type="journal article" date="2022" name="bioRxiv">
        <title>Sequencing and chromosome-scale assembly of the giantPleurodeles waltlgenome.</title>
        <authorList>
            <person name="Brown T."/>
            <person name="Elewa A."/>
            <person name="Iarovenko S."/>
            <person name="Subramanian E."/>
            <person name="Araus A.J."/>
            <person name="Petzold A."/>
            <person name="Susuki M."/>
            <person name="Suzuki K.-i.T."/>
            <person name="Hayashi T."/>
            <person name="Toyoda A."/>
            <person name="Oliveira C."/>
            <person name="Osipova E."/>
            <person name="Leigh N.D."/>
            <person name="Simon A."/>
            <person name="Yun M.H."/>
        </authorList>
    </citation>
    <scope>NUCLEOTIDE SEQUENCE</scope>
    <source>
        <strain evidence="2">20211129_DDA</strain>
        <tissue evidence="2">Liver</tissue>
    </source>
</reference>
<dbReference type="Proteomes" id="UP001066276">
    <property type="component" value="Chromosome 1_2"/>
</dbReference>
<gene>
    <name evidence="2" type="ORF">NDU88_001348</name>
</gene>
<comment type="caution">
    <text evidence="2">The sequence shown here is derived from an EMBL/GenBank/DDBJ whole genome shotgun (WGS) entry which is preliminary data.</text>
</comment>
<feature type="compositionally biased region" description="Polar residues" evidence="1">
    <location>
        <begin position="85"/>
        <end position="96"/>
    </location>
</feature>
<evidence type="ECO:0000256" key="1">
    <source>
        <dbReference type="SAM" id="MobiDB-lite"/>
    </source>
</evidence>